<dbReference type="SUPFAM" id="SSF158615">
    <property type="entry name" value="RbcX-like"/>
    <property type="match status" value="1"/>
</dbReference>
<dbReference type="Gene3D" id="1.10.1200.210">
    <property type="entry name" value="Chaperonin-like RbcX"/>
    <property type="match status" value="1"/>
</dbReference>
<sequence length="219" mass="24883">MAGTIAVVSLAGPPCTCVGGRSSDSYCGVVVARRHGHHSCTGSQKTKSQIQLYCSMTQVWQDWRSTARVLLSTVPPCTSDHHGPMVVDDLGGQYEEGFDDVQKHLLDYFTYKAVKTVLAQLSEMNPVQYAWFYNFVVNNKPQDSKLFLRVLVKEKQELGERVMVTRLHLFNKWVKKYNHAQMHEAISDQNLELLRERLIQTVKLTSDVDDIERPPLQGM</sequence>
<keyword evidence="5" id="KW-1185">Reference proteome</keyword>
<protein>
    <recommendedName>
        <fullName evidence="6">Chaperonin-like RbcX protein</fullName>
    </recommendedName>
</protein>
<evidence type="ECO:0000256" key="1">
    <source>
        <dbReference type="ARBA" id="ARBA00022531"/>
    </source>
</evidence>
<dbReference type="InterPro" id="IPR038052">
    <property type="entry name" value="Chaperonin_RbcX_sf"/>
</dbReference>
<organism evidence="4 5">
    <name type="scientific">Sphagnum troendelagicum</name>
    <dbReference type="NCBI Taxonomy" id="128251"/>
    <lineage>
        <taxon>Eukaryota</taxon>
        <taxon>Viridiplantae</taxon>
        <taxon>Streptophyta</taxon>
        <taxon>Embryophyta</taxon>
        <taxon>Bryophyta</taxon>
        <taxon>Sphagnophytina</taxon>
        <taxon>Sphagnopsida</taxon>
        <taxon>Sphagnales</taxon>
        <taxon>Sphagnaceae</taxon>
        <taxon>Sphagnum</taxon>
    </lineage>
</organism>
<evidence type="ECO:0000313" key="4">
    <source>
        <dbReference type="EMBL" id="CAK9198623.1"/>
    </source>
</evidence>
<name>A0ABP0TKR8_9BRYO</name>
<dbReference type="EMBL" id="OZ019904">
    <property type="protein sequence ID" value="CAK9198623.1"/>
    <property type="molecule type" value="Genomic_DNA"/>
</dbReference>
<dbReference type="Proteomes" id="UP001497512">
    <property type="component" value="Chromosome 12"/>
</dbReference>
<reference evidence="4" key="1">
    <citation type="submission" date="2024-02" db="EMBL/GenBank/DDBJ databases">
        <authorList>
            <consortium name="ELIXIR-Norway"/>
            <consortium name="Elixir Norway"/>
        </authorList>
    </citation>
    <scope>NUCLEOTIDE SEQUENCE</scope>
</reference>
<evidence type="ECO:0000256" key="3">
    <source>
        <dbReference type="ARBA" id="ARBA00023300"/>
    </source>
</evidence>
<accession>A0ABP0TKR8</accession>
<dbReference type="PANTHER" id="PTHR33791">
    <property type="entry name" value="CHAPERONIN-LIKE RBCX PROTEIN 1, CHLOROPLASTIC"/>
    <property type="match status" value="1"/>
</dbReference>
<dbReference type="InterPro" id="IPR003435">
    <property type="entry name" value="Chaperonin_RcbX"/>
</dbReference>
<dbReference type="Pfam" id="PF02341">
    <property type="entry name" value="RbcX"/>
    <property type="match status" value="1"/>
</dbReference>
<keyword evidence="3" id="KW-0120">Carbon dioxide fixation</keyword>
<evidence type="ECO:0000256" key="2">
    <source>
        <dbReference type="ARBA" id="ARBA00023186"/>
    </source>
</evidence>
<dbReference type="PANTHER" id="PTHR33791:SF1">
    <property type="entry name" value="RUBISCO CHAPERONE RBCX"/>
    <property type="match status" value="1"/>
</dbReference>
<gene>
    <name evidence="4" type="ORF">CSSPTR1EN2_LOCUS4529</name>
</gene>
<keyword evidence="1" id="KW-0602">Photosynthesis</keyword>
<proteinExistence type="predicted"/>
<evidence type="ECO:0000313" key="5">
    <source>
        <dbReference type="Proteomes" id="UP001497512"/>
    </source>
</evidence>
<keyword evidence="2" id="KW-0143">Chaperone</keyword>
<evidence type="ECO:0008006" key="6">
    <source>
        <dbReference type="Google" id="ProtNLM"/>
    </source>
</evidence>